<keyword evidence="2 3" id="KW-0143">Chaperone</keyword>
<name>A0A7S0V407_9CHLO</name>
<dbReference type="InterPro" id="IPR002777">
    <property type="entry name" value="PFD_beta-like"/>
</dbReference>
<reference evidence="5" key="1">
    <citation type="submission" date="2021-01" db="EMBL/GenBank/DDBJ databases">
        <authorList>
            <person name="Corre E."/>
            <person name="Pelletier E."/>
            <person name="Niang G."/>
            <person name="Scheremetjew M."/>
            <person name="Finn R."/>
            <person name="Kale V."/>
            <person name="Holt S."/>
            <person name="Cochrane G."/>
            <person name="Meng A."/>
            <person name="Brown T."/>
            <person name="Cohen L."/>
        </authorList>
    </citation>
    <scope>NUCLEOTIDE SEQUENCE</scope>
    <source>
        <strain evidence="5">SAG 63-3</strain>
    </source>
</reference>
<evidence type="ECO:0000313" key="5">
    <source>
        <dbReference type="EMBL" id="CAD8779709.1"/>
    </source>
</evidence>
<dbReference type="GO" id="GO:0051082">
    <property type="term" value="F:unfolded protein binding"/>
    <property type="evidence" value="ECO:0007669"/>
    <property type="project" value="InterPro"/>
</dbReference>
<dbReference type="PANTHER" id="PTHR21100:SF9">
    <property type="entry name" value="PREFOLDIN SUBUNIT 4"/>
    <property type="match status" value="1"/>
</dbReference>
<keyword evidence="4" id="KW-0175">Coiled coil</keyword>
<proteinExistence type="inferred from homology"/>
<organism evidence="5">
    <name type="scientific">Polytomella parva</name>
    <dbReference type="NCBI Taxonomy" id="51329"/>
    <lineage>
        <taxon>Eukaryota</taxon>
        <taxon>Viridiplantae</taxon>
        <taxon>Chlorophyta</taxon>
        <taxon>core chlorophytes</taxon>
        <taxon>Chlorophyceae</taxon>
        <taxon>CS clade</taxon>
        <taxon>Chlamydomonadales</taxon>
        <taxon>Chlamydomonadaceae</taxon>
        <taxon>Polytomella</taxon>
    </lineage>
</organism>
<gene>
    <name evidence="5" type="ORF">PPAR00522_LOCUS14444</name>
</gene>
<dbReference type="GO" id="GO:0005737">
    <property type="term" value="C:cytoplasm"/>
    <property type="evidence" value="ECO:0007669"/>
    <property type="project" value="TreeGrafter"/>
</dbReference>
<dbReference type="CDD" id="cd23165">
    <property type="entry name" value="Prefoldin_4"/>
    <property type="match status" value="1"/>
</dbReference>
<dbReference type="Pfam" id="PF01920">
    <property type="entry name" value="Prefoldin_2"/>
    <property type="match status" value="1"/>
</dbReference>
<dbReference type="EMBL" id="HBFM01022230">
    <property type="protein sequence ID" value="CAD8779709.1"/>
    <property type="molecule type" value="Transcribed_RNA"/>
</dbReference>
<dbReference type="InterPro" id="IPR016661">
    <property type="entry name" value="PFDN4"/>
</dbReference>
<dbReference type="GO" id="GO:0016272">
    <property type="term" value="C:prefoldin complex"/>
    <property type="evidence" value="ECO:0007669"/>
    <property type="project" value="UniProtKB-UniRule"/>
</dbReference>
<sequence>MSKEAKSVEVLLEDQQRINTFNKLNTKKYQLEASIVKIKKILEDLEDAGNELMLSDDENVRMMSGECFIHHSKETVEQKLEELVEKGKKDLENTENELQELLNSLAALKKVLYAKFGDSINLEENPQAK</sequence>
<dbReference type="AlphaFoldDB" id="A0A7S0V407"/>
<evidence type="ECO:0000256" key="3">
    <source>
        <dbReference type="PIRNR" id="PIRNR016477"/>
    </source>
</evidence>
<comment type="subunit">
    <text evidence="3">Heterohexamer of two PFD-alpha type and four PFD-beta type subunits.</text>
</comment>
<feature type="coiled-coil region" evidence="4">
    <location>
        <begin position="77"/>
        <end position="111"/>
    </location>
</feature>
<dbReference type="SUPFAM" id="SSF46579">
    <property type="entry name" value="Prefoldin"/>
    <property type="match status" value="1"/>
</dbReference>
<dbReference type="GO" id="GO:0006457">
    <property type="term" value="P:protein folding"/>
    <property type="evidence" value="ECO:0007669"/>
    <property type="project" value="UniProtKB-UniRule"/>
</dbReference>
<evidence type="ECO:0000256" key="4">
    <source>
        <dbReference type="SAM" id="Coils"/>
    </source>
</evidence>
<protein>
    <recommendedName>
        <fullName evidence="3">Prefoldin subunit 4</fullName>
    </recommendedName>
</protein>
<accession>A0A7S0V407</accession>
<dbReference type="PANTHER" id="PTHR21100">
    <property type="entry name" value="PREFOLDIN SUBUNIT 4"/>
    <property type="match status" value="1"/>
</dbReference>
<evidence type="ECO:0000256" key="2">
    <source>
        <dbReference type="ARBA" id="ARBA00023186"/>
    </source>
</evidence>
<comment type="similarity">
    <text evidence="1 3">Belongs to the prefoldin subunit beta family.</text>
</comment>
<evidence type="ECO:0000256" key="1">
    <source>
        <dbReference type="ARBA" id="ARBA00008045"/>
    </source>
</evidence>
<comment type="function">
    <text evidence="3">Binds specifically to cytosolic chaperonin (c-CPN) and transfers target proteins to it. Binds to nascent polypeptide chain and promotes folding in an environment in which there are many competing pathways for nonnative proteins.</text>
</comment>
<dbReference type="PIRSF" id="PIRSF016477">
    <property type="entry name" value="Prefoldin_subunit_4"/>
    <property type="match status" value="1"/>
</dbReference>